<feature type="region of interest" description="Disordered" evidence="3">
    <location>
        <begin position="1800"/>
        <end position="1819"/>
    </location>
</feature>
<feature type="coiled-coil region" evidence="2">
    <location>
        <begin position="2018"/>
        <end position="2048"/>
    </location>
</feature>
<dbReference type="InterPro" id="IPR006141">
    <property type="entry name" value="Intein_N"/>
</dbReference>
<dbReference type="InterPro" id="IPR050708">
    <property type="entry name" value="T6SS_VgrG/RHS"/>
</dbReference>
<evidence type="ECO:0000256" key="1">
    <source>
        <dbReference type="ARBA" id="ARBA00022737"/>
    </source>
</evidence>
<accession>A0A5P8K8E1</accession>
<dbReference type="CDD" id="cd00081">
    <property type="entry name" value="Hint"/>
    <property type="match status" value="1"/>
</dbReference>
<reference evidence="5 6" key="1">
    <citation type="submission" date="2019-10" db="EMBL/GenBank/DDBJ databases">
        <title>Streptomyces sp. strain GY16 isolated from leaves of Broussonetia papyrifera.</title>
        <authorList>
            <person name="Mo P."/>
        </authorList>
    </citation>
    <scope>NUCLEOTIDE SEQUENCE [LARGE SCALE GENOMIC DNA]</scope>
    <source>
        <strain evidence="5 6">GY16</strain>
    </source>
</reference>
<dbReference type="KEGG" id="sphv:F9278_28080"/>
<keyword evidence="6" id="KW-1185">Reference proteome</keyword>
<dbReference type="GO" id="GO:0016539">
    <property type="term" value="P:intein-mediated protein splicing"/>
    <property type="evidence" value="ECO:0007669"/>
    <property type="project" value="InterPro"/>
</dbReference>
<dbReference type="RefSeq" id="WP_152170794.1">
    <property type="nucleotide sequence ID" value="NZ_CP045096.1"/>
</dbReference>
<dbReference type="Gene3D" id="2.180.10.10">
    <property type="entry name" value="RHS repeat-associated core"/>
    <property type="match status" value="2"/>
</dbReference>
<name>A0A5P8K8E1_9ACTN</name>
<feature type="compositionally biased region" description="Basic and acidic residues" evidence="3">
    <location>
        <begin position="56"/>
        <end position="73"/>
    </location>
</feature>
<dbReference type="PROSITE" id="PS50817">
    <property type="entry name" value="INTEIN_N_TER"/>
    <property type="match status" value="1"/>
</dbReference>
<evidence type="ECO:0000259" key="4">
    <source>
        <dbReference type="SMART" id="SM00306"/>
    </source>
</evidence>
<evidence type="ECO:0000313" key="5">
    <source>
        <dbReference type="EMBL" id="QFQ99371.1"/>
    </source>
</evidence>
<feature type="compositionally biased region" description="Polar residues" evidence="3">
    <location>
        <begin position="1626"/>
        <end position="1636"/>
    </location>
</feature>
<gene>
    <name evidence="5" type="ORF">F9278_28080</name>
</gene>
<dbReference type="PANTHER" id="PTHR32305">
    <property type="match status" value="1"/>
</dbReference>
<evidence type="ECO:0000256" key="2">
    <source>
        <dbReference type="SAM" id="Coils"/>
    </source>
</evidence>
<dbReference type="SUPFAM" id="SSF51294">
    <property type="entry name" value="Hedgehog/intein (Hint) domain"/>
    <property type="match status" value="1"/>
</dbReference>
<dbReference type="NCBIfam" id="TIGR01643">
    <property type="entry name" value="YD_repeat_2x"/>
    <property type="match status" value="2"/>
</dbReference>
<feature type="domain" description="Hint" evidence="4">
    <location>
        <begin position="2060"/>
        <end position="2157"/>
    </location>
</feature>
<dbReference type="InterPro" id="IPR022385">
    <property type="entry name" value="Rhs_assc_core"/>
</dbReference>
<dbReference type="SMART" id="SM00306">
    <property type="entry name" value="HintN"/>
    <property type="match status" value="1"/>
</dbReference>
<protein>
    <submittedName>
        <fullName evidence="5">Sugar-binding protein</fullName>
    </submittedName>
</protein>
<dbReference type="InterPro" id="IPR030934">
    <property type="entry name" value="Intein_C"/>
</dbReference>
<dbReference type="EMBL" id="CP045096">
    <property type="protein sequence ID" value="QFQ99371.1"/>
    <property type="molecule type" value="Genomic_DNA"/>
</dbReference>
<evidence type="ECO:0000256" key="3">
    <source>
        <dbReference type="SAM" id="MobiDB-lite"/>
    </source>
</evidence>
<keyword evidence="1" id="KW-0677">Repeat</keyword>
<keyword evidence="2" id="KW-0175">Coiled coil</keyword>
<dbReference type="InterPro" id="IPR031325">
    <property type="entry name" value="RHS_repeat"/>
</dbReference>
<dbReference type="InterPro" id="IPR003587">
    <property type="entry name" value="Hint_dom_N"/>
</dbReference>
<dbReference type="InterPro" id="IPR006530">
    <property type="entry name" value="YD"/>
</dbReference>
<dbReference type="Pfam" id="PF05593">
    <property type="entry name" value="RHS_repeat"/>
    <property type="match status" value="1"/>
</dbReference>
<feature type="region of interest" description="Disordered" evidence="3">
    <location>
        <begin position="42"/>
        <end position="74"/>
    </location>
</feature>
<dbReference type="PROSITE" id="PS50818">
    <property type="entry name" value="INTEIN_C_TER"/>
    <property type="match status" value="1"/>
</dbReference>
<dbReference type="InterPro" id="IPR036844">
    <property type="entry name" value="Hint_dom_sf"/>
</dbReference>
<dbReference type="InterPro" id="IPR056823">
    <property type="entry name" value="TEN-like_YD-shell"/>
</dbReference>
<proteinExistence type="predicted"/>
<evidence type="ECO:0000313" key="6">
    <source>
        <dbReference type="Proteomes" id="UP000327294"/>
    </source>
</evidence>
<dbReference type="Gene3D" id="2.170.16.10">
    <property type="entry name" value="Hedgehog/Intein (Hint) domain"/>
    <property type="match status" value="1"/>
</dbReference>
<organism evidence="5 6">
    <name type="scientific">Streptomyces phaeolivaceus</name>
    <dbReference type="NCBI Taxonomy" id="2653200"/>
    <lineage>
        <taxon>Bacteria</taxon>
        <taxon>Bacillati</taxon>
        <taxon>Actinomycetota</taxon>
        <taxon>Actinomycetes</taxon>
        <taxon>Kitasatosporales</taxon>
        <taxon>Streptomycetaceae</taxon>
        <taxon>Streptomyces</taxon>
    </lineage>
</organism>
<dbReference type="Proteomes" id="UP000327294">
    <property type="component" value="Chromosome"/>
</dbReference>
<sequence length="2326" mass="250464">MPAARSLLIGRRLRGRAAVVAAVTSLALTIGTIQAVAFPEREDTSGPAVQALGDPVEGKDAKAPRKIPADPTRKAAIRSLDRPTWPDAVRRSVPVSASEDRDTPENLGGLPVGVSAVEQTEPTRATKGAKTAPALPENVSVEVLPHARAAAAGAGVLLRVKNPDTRRAKVRLSVDYGSFAEAYGGSYGSRLALYEVPACALEEKLGGKQCKGSPKPLASVNDAKAETVSAPLSATSAGTVVALAAAEASAQGDYKATPLSPSAEWNVAPSSGGFSWSYPISVVPTPGGLTPSVGLSYSSQSADGRTATTNNQGSWVGEGFSYEPGYVERSYKACADDGHSSSGEQCWAFDNATLMLNGSAAQLVKDDESGEWHVSGEDGSKVEKLTDAANGDDDGEHWKVTTTDGTEYWFGLNRLPGWSSGKTETDSAWTTPVFGDDEKEPCYKATFADAWCKQAWRWNLDYVKDSQGNVMTYHYGQETNHYALNGKTDTNGTSYVRGGYLKRIEYGQRESTLYTQSAPARVVFDTAERCLATDTFDCATDKWTSANAGKWPDTPWDRYCKADTKCTATQASPSFWTRKRLTSITTQAYTGDSAAPYTDVDSWSLRHRFTDNGDDSNTLWLSEIVHTGKAGDGADIELPPVTLIGTKLENRVDKIGDNIAPLNRFRLATVVSESGAQLDIAYKAADCSADALPKPGESVKRCYPVMWAPSGQLEPITDWFHKYVVDTVSQRDRTGGDVNDVMVTRYDYQGDAAWRHAEPDGITDEKFLTWSQWQGYGKVSVTSGDSEHSTRVDHTYLQGMDGDKAPGGGTRTEKITTSDGSDFTGHKEFTGYAVEKAAYDKGKVVSKVISKPWKHDTATQTRSWGTTKATITETTEVRGYSAKSSGGWVETLSTTEFDSEYGRVLKIDNRGDTSTASDNTCTRTSYADSAAEHIYSLPKQIETVSVGCDATPNRKTDGKTPGDIVTDERTLYDKGAYSAAPTKGLATATERLVSHDGTKGTYQTTGTTDYDGFGRPTSQKDVAGALTTTAYTDVNGLISSTKVTNDLGHITTTSYDRLRGQSTGQTDPNTKRTDLARDALGRLTSVWLPDRRSNQTPSIKYSYLVRQNKPVAVKTEKIEQDGTYGTEWQLYDGLLRPRQKQTEGPSGGRMVADSFYGSTGAVKRANETYYAAGAASDELFPVANGDVADQTRYEYDGLGRTTAEIFTIAGYEQWRSTTSYDGNMTHSDPPPGGVATTTVTDAEGKVKELWHYDGHTPVPTGPASQRTVTKYTHTAAGELATVTDSKGNVWRQEYDQRGRMVRKVDPDAGETLLTYDEYDRLTSTKDARQRVLSTEYDSLGRPKATWEGAVNEGTKLTETRYDRSGSLGYSHASYRYLPNGEAYSTVVATFDTFYRPLTTNYTVPASEGKLAGTYPFTTAYNRDGTVASTGVPAAGGLPTESLKYTYDELQRPLTMASATSTYVTGTVWSNTSQLLQLSLSTGGPRTEKNFYYEKGTDRLTRATMKVGSTATVAKDQHYSYDQAGNVLSITDTAAPASSSTLDVQCFAYDGQARLVDAWTPAATATTAEGEGTIGGTADYAGKKPTTCDAAPGTNPLGGPSPYWTSWSVDDIGNRTQEIRHDPSLNAAKNTTRTFTYQDGDQDGTPGETGDGGPHQVTKIAETTPTGDRQQTYQYDLSGNTHKRTIDGDTQSLDWDATGKLTKATEADGTETSFLYDAGGARIKRTTADATTLYLPGMELELKKGSTAVTATRHYSYAGQTIAIRTSDNKVSFLASDHHGTGDLAVDAVSGAVTQRRTDPYGAARGKLSPETGTWPGEKGFVGGTIDASTGLVHIGAREYDPDLGKFISPDPIIDFTRPQQMNGYAYASNTPVTLSDPTGLYDCNNGVALNCDKKGNQQVNPCPSLVVPACNGGAVDKASNEVAAAEGQQARAQQRFKSAGKQLVKIVMDILGVSAALDCFSSGDLAACGETMLTIAGSFAGGIAGKLLAKYGMPWNMHKGIALAKRVTGLLKDLFGGLKDMSKASERLNQARANLAKAREKALVAVDRIKSAVGGGKPKCHSFLPDTEVLLADGKRKKIKDLRPGDKVTVTDPKTGRTVVREVAGTIVTEDDKHFVDMTINSKSLTATTTHPFWVVSENRWLQAGELNPGMTLRTASGATATVEDVRYFERRQRTHDLTITEIHTYYVLAGSAPVLVHNCSDAGYADVYLDMEQGHASVSVTHNGRTIHTEAGSQVGQDSVVGLRNGSHSPGTDVIRVPLPNARRAQQAQEYFLDDSNLGPHDRDTNNCVTFCATILKAGGYEMPVSRSMEVASWLLETSFERRKL</sequence>
<dbReference type="Pfam" id="PF25023">
    <property type="entry name" value="TEN_YD-shell"/>
    <property type="match status" value="1"/>
</dbReference>
<dbReference type="NCBIfam" id="TIGR03696">
    <property type="entry name" value="Rhs_assc_core"/>
    <property type="match status" value="1"/>
</dbReference>
<dbReference type="Pfam" id="PF07591">
    <property type="entry name" value="PT-HINT"/>
    <property type="match status" value="1"/>
</dbReference>
<feature type="region of interest" description="Disordered" evidence="3">
    <location>
        <begin position="88"/>
        <end position="132"/>
    </location>
</feature>
<feature type="region of interest" description="Disordered" evidence="3">
    <location>
        <begin position="1617"/>
        <end position="1664"/>
    </location>
</feature>
<dbReference type="PANTHER" id="PTHR32305:SF17">
    <property type="entry name" value="TRNA NUCLEASE WAPA"/>
    <property type="match status" value="1"/>
</dbReference>